<keyword evidence="6" id="KW-0051">Antiviral defense</keyword>
<reference evidence="10" key="1">
    <citation type="submission" date="2019-12" db="EMBL/GenBank/DDBJ databases">
        <authorList>
            <person name="Cremers G."/>
        </authorList>
    </citation>
    <scope>NUCLEOTIDE SEQUENCE</scope>
    <source>
        <strain evidence="10">Mbul1</strain>
        <plasmid evidence="10">2</plasmid>
    </source>
</reference>
<gene>
    <name evidence="10" type="ORF">MBUL_04477</name>
</gene>
<keyword evidence="2" id="KW-1003">Cell membrane</keyword>
<keyword evidence="4" id="KW-0547">Nucleotide-binding</keyword>
<dbReference type="AlphaFoldDB" id="A0A679J5V0"/>
<evidence type="ECO:0000313" key="10">
    <source>
        <dbReference type="EMBL" id="CAA2108984.1"/>
    </source>
</evidence>
<geneLocation type="plasmid" evidence="10">
    <name>2</name>
</geneLocation>
<dbReference type="EMBL" id="LR743505">
    <property type="protein sequence ID" value="CAA2108984.1"/>
    <property type="molecule type" value="Genomic_DNA"/>
</dbReference>
<evidence type="ECO:0000256" key="2">
    <source>
        <dbReference type="ARBA" id="ARBA00022475"/>
    </source>
</evidence>
<evidence type="ECO:0000256" key="3">
    <source>
        <dbReference type="ARBA" id="ARBA00022692"/>
    </source>
</evidence>
<protein>
    <recommendedName>
        <fullName evidence="9">Pycsar effector protein domain-containing protein</fullName>
    </recommendedName>
</protein>
<feature type="domain" description="Pycsar effector protein" evidence="9">
    <location>
        <begin position="50"/>
        <end position="175"/>
    </location>
</feature>
<evidence type="ECO:0000256" key="1">
    <source>
        <dbReference type="ARBA" id="ARBA00004236"/>
    </source>
</evidence>
<evidence type="ECO:0000256" key="5">
    <source>
        <dbReference type="ARBA" id="ARBA00022989"/>
    </source>
</evidence>
<keyword evidence="3 8" id="KW-0812">Transmembrane</keyword>
<feature type="transmembrane region" description="Helical" evidence="8">
    <location>
        <begin position="51"/>
        <end position="69"/>
    </location>
</feature>
<feature type="transmembrane region" description="Helical" evidence="8">
    <location>
        <begin position="160"/>
        <end position="182"/>
    </location>
</feature>
<evidence type="ECO:0000259" key="9">
    <source>
        <dbReference type="Pfam" id="PF18967"/>
    </source>
</evidence>
<evidence type="ECO:0000256" key="6">
    <source>
        <dbReference type="ARBA" id="ARBA00023118"/>
    </source>
</evidence>
<keyword evidence="10" id="KW-0614">Plasmid</keyword>
<feature type="transmembrane region" description="Helical" evidence="8">
    <location>
        <begin position="75"/>
        <end position="95"/>
    </location>
</feature>
<dbReference type="InterPro" id="IPR043760">
    <property type="entry name" value="PycTM_dom"/>
</dbReference>
<organism evidence="10">
    <name type="scientific">Methylobacterium bullatum</name>
    <dbReference type="NCBI Taxonomy" id="570505"/>
    <lineage>
        <taxon>Bacteria</taxon>
        <taxon>Pseudomonadati</taxon>
        <taxon>Pseudomonadota</taxon>
        <taxon>Alphaproteobacteria</taxon>
        <taxon>Hyphomicrobiales</taxon>
        <taxon>Methylobacteriaceae</taxon>
        <taxon>Methylobacterium</taxon>
    </lineage>
</organism>
<keyword evidence="5 8" id="KW-1133">Transmembrane helix</keyword>
<name>A0A679J5V0_9HYPH</name>
<evidence type="ECO:0000256" key="7">
    <source>
        <dbReference type="ARBA" id="ARBA00023136"/>
    </source>
</evidence>
<keyword evidence="7 8" id="KW-0472">Membrane</keyword>
<sequence>MTDSTEPLADRLARANLDTLKEVVRNGESFLTGQLTSGLASNQRAMTLTSLLAAATVVVAGAAGSLFIGASPRPALGGVCAFVAAGFLVSMAFAISAAKPTDWFLPGNKPGGWAEDIETNKTLERSLAEQAAWYDEMIADNHECMEISDRKIIRGLRTAWLSLALGGIGAAAVISAQAAGLIS</sequence>
<comment type="subcellular location">
    <subcellularLocation>
        <location evidence="1">Cell membrane</location>
    </subcellularLocation>
</comment>
<evidence type="ECO:0000256" key="4">
    <source>
        <dbReference type="ARBA" id="ARBA00022741"/>
    </source>
</evidence>
<dbReference type="Pfam" id="PF18967">
    <property type="entry name" value="PycTM"/>
    <property type="match status" value="1"/>
</dbReference>
<accession>A0A679J5V0</accession>
<evidence type="ECO:0000256" key="8">
    <source>
        <dbReference type="SAM" id="Phobius"/>
    </source>
</evidence>
<proteinExistence type="predicted"/>